<dbReference type="CDD" id="cd04433">
    <property type="entry name" value="AFD_class_I"/>
    <property type="match status" value="1"/>
</dbReference>
<dbReference type="Gene3D" id="3.40.50.12780">
    <property type="entry name" value="N-terminal domain of ligase-like"/>
    <property type="match status" value="1"/>
</dbReference>
<evidence type="ECO:0000256" key="1">
    <source>
        <dbReference type="ARBA" id="ARBA00006432"/>
    </source>
</evidence>
<reference evidence="4" key="1">
    <citation type="journal article" date="2014" name="Int. J. Syst. Evol. Microbiol.">
        <title>Complete genome sequence of Corynebacterium casei LMG S-19264T (=DSM 44701T), isolated from a smear-ripened cheese.</title>
        <authorList>
            <consortium name="US DOE Joint Genome Institute (JGI-PGF)"/>
            <person name="Walter F."/>
            <person name="Albersmeier A."/>
            <person name="Kalinowski J."/>
            <person name="Ruckert C."/>
        </authorList>
    </citation>
    <scope>NUCLEOTIDE SEQUENCE</scope>
    <source>
        <strain evidence="4">JCM 4434</strain>
    </source>
</reference>
<reference evidence="5" key="4">
    <citation type="submission" date="2016-08" db="EMBL/GenBank/DDBJ databases">
        <title>Sequencing, Assembly and Comparative Genomics of S. aureofaciens ATCC 10762.</title>
        <authorList>
            <person name="Gradnigo J.S."/>
            <person name="Johnson N."/>
            <person name="Somerville G.A."/>
        </authorList>
    </citation>
    <scope>NUCLEOTIDE SEQUENCE [LARGE SCALE GENOMIC DNA]</scope>
    <source>
        <strain evidence="5">ATCC 10762</strain>
    </source>
</reference>
<accession>A0A1E7NEY9</accession>
<keyword evidence="6" id="KW-1185">Reference proteome</keyword>
<reference evidence="4" key="5">
    <citation type="submission" date="2020-09" db="EMBL/GenBank/DDBJ databases">
        <authorList>
            <person name="Sun Q."/>
            <person name="Ohkuma M."/>
        </authorList>
    </citation>
    <scope>NUCLEOTIDE SEQUENCE</scope>
    <source>
        <strain evidence="4">JCM 4434</strain>
    </source>
</reference>
<accession>A0A8H9HTB9</accession>
<dbReference type="EMBL" id="BMUB01000011">
    <property type="protein sequence ID" value="GGU88514.1"/>
    <property type="molecule type" value="Genomic_DNA"/>
</dbReference>
<evidence type="ECO:0000313" key="5">
    <source>
        <dbReference type="EMBL" id="OEV39242.1"/>
    </source>
</evidence>
<evidence type="ECO:0000259" key="3">
    <source>
        <dbReference type="Pfam" id="PF00501"/>
    </source>
</evidence>
<reference evidence="5 6" key="2">
    <citation type="submission" date="2014-07" db="EMBL/GenBank/DDBJ databases">
        <authorList>
            <person name="Zhang J.E."/>
            <person name="Yang H."/>
            <person name="Guo J."/>
            <person name="Deng Z."/>
            <person name="Luo H."/>
            <person name="Luo M."/>
            <person name="Zhao B."/>
        </authorList>
    </citation>
    <scope>NUCLEOTIDE SEQUENCE [LARGE SCALE GENOMIC DNA]</scope>
    <source>
        <strain evidence="5">ATCC 10762</strain>
        <strain evidence="6">ATCC 10762 / DSM 40127 / CCM 3239 / JCM 4008 / LMG 5968 / NBRC 12843 / NCIMB 8234 / A-377</strain>
    </source>
</reference>
<dbReference type="PANTHER" id="PTHR24096:SF149">
    <property type="entry name" value="AMP-BINDING DOMAIN-CONTAINING PROTEIN-RELATED"/>
    <property type="match status" value="1"/>
</dbReference>
<protein>
    <recommendedName>
        <fullName evidence="3">AMP-dependent synthetase/ligase domain-containing protein</fullName>
    </recommendedName>
</protein>
<feature type="domain" description="AMP-dependent synthetase/ligase" evidence="3">
    <location>
        <begin position="23"/>
        <end position="231"/>
    </location>
</feature>
<dbReference type="Pfam" id="PF00501">
    <property type="entry name" value="AMP-binding"/>
    <property type="match status" value="1"/>
</dbReference>
<evidence type="ECO:0000313" key="6">
    <source>
        <dbReference type="Proteomes" id="UP000037395"/>
    </source>
</evidence>
<dbReference type="PANTHER" id="PTHR24096">
    <property type="entry name" value="LONG-CHAIN-FATTY-ACID--COA LIGASE"/>
    <property type="match status" value="1"/>
</dbReference>
<dbReference type="Proteomes" id="UP000037395">
    <property type="component" value="Unassembled WGS sequence"/>
</dbReference>
<dbReference type="GO" id="GO:0016405">
    <property type="term" value="F:CoA-ligase activity"/>
    <property type="evidence" value="ECO:0007669"/>
    <property type="project" value="TreeGrafter"/>
</dbReference>
<evidence type="ECO:0000256" key="2">
    <source>
        <dbReference type="ARBA" id="ARBA00022598"/>
    </source>
</evidence>
<dbReference type="AlphaFoldDB" id="A0A1E7NEY9"/>
<dbReference type="RefSeq" id="WP_050367000.1">
    <property type="nucleotide sequence ID" value="NZ_BMUB01000011.1"/>
</dbReference>
<dbReference type="InterPro" id="IPR000873">
    <property type="entry name" value="AMP-dep_synth/lig_dom"/>
</dbReference>
<dbReference type="Proteomes" id="UP000610124">
    <property type="component" value="Unassembled WGS sequence"/>
</dbReference>
<comment type="similarity">
    <text evidence="1">Belongs to the ATP-dependent AMP-binding enzyme family.</text>
</comment>
<reference evidence="6" key="3">
    <citation type="submission" date="2016-08" db="EMBL/GenBank/DDBJ databases">
        <title>Sequencing, assembly and comparative genomics of S. aureofaciens ATCC 10762.</title>
        <authorList>
            <person name="Gradnigo J.S."/>
            <person name="Johnson N."/>
            <person name="Somerville G.A."/>
        </authorList>
    </citation>
    <scope>NUCLEOTIDE SEQUENCE [LARGE SCALE GENOMIC DNA]</scope>
    <source>
        <strain evidence="6">ATCC 10762 / DSM 40127 / CCM 3239 / JCM 4008 / LMG 5968 / NBRC 12843 / NCIMB 8234 / A-377</strain>
    </source>
</reference>
<keyword evidence="2" id="KW-0436">Ligase</keyword>
<dbReference type="EMBL" id="JPRF03000001">
    <property type="protein sequence ID" value="OEV39242.1"/>
    <property type="molecule type" value="Genomic_DNA"/>
</dbReference>
<proteinExistence type="inferred from homology"/>
<organism evidence="5 6">
    <name type="scientific">Kitasatospora aureofaciens</name>
    <name type="common">Streptomyces aureofaciens</name>
    <dbReference type="NCBI Taxonomy" id="1894"/>
    <lineage>
        <taxon>Bacteria</taxon>
        <taxon>Bacillati</taxon>
        <taxon>Actinomycetota</taxon>
        <taxon>Actinomycetes</taxon>
        <taxon>Kitasatosporales</taxon>
        <taxon>Streptomycetaceae</taxon>
        <taxon>Kitasatospora</taxon>
    </lineage>
</organism>
<dbReference type="GeneID" id="97487674"/>
<gene>
    <name evidence="4" type="ORF">GCM10010502_46640</name>
    <name evidence="5" type="ORF">HS99_0000515</name>
</gene>
<evidence type="ECO:0000313" key="4">
    <source>
        <dbReference type="EMBL" id="GGU88514.1"/>
    </source>
</evidence>
<dbReference type="InterPro" id="IPR042099">
    <property type="entry name" value="ANL_N_sf"/>
</dbReference>
<sequence length="258" mass="27484">MPGGASPGADLLELAGACSTAPLEPRYRPEDVMAVRFTGGTGGRPKGVLRRFARPPRPAVLSGPASCSAPPCATAGGTTADFSLAAGGAVVLQDGFAAEEVLGAVERHRVSRAYLPPHLLHRLLDHPLLAATDTGSLRRVGYTGCAPSPRRLAEATRRLGRVPHQTYSLTETGPISRLSPDEHLDPRLLTTAGRPYPDTEVRILDEEGVPLPPGRTGEICVRTPTAMAGYWRDPELTARVLREGWLHTGDLGAMWRVI</sequence>
<dbReference type="SUPFAM" id="SSF56801">
    <property type="entry name" value="Acetyl-CoA synthetase-like"/>
    <property type="match status" value="1"/>
</dbReference>
<name>A0A1E7NEY9_KITAU</name>
<comment type="caution">
    <text evidence="5">The sequence shown here is derived from an EMBL/GenBank/DDBJ whole genome shotgun (WGS) entry which is preliminary data.</text>
</comment>